<dbReference type="AlphaFoldDB" id="A0A1H7ZUU2"/>
<evidence type="ECO:0000313" key="5">
    <source>
        <dbReference type="EMBL" id="SEM61127.1"/>
    </source>
</evidence>
<dbReference type="InterPro" id="IPR012676">
    <property type="entry name" value="TGS-like"/>
</dbReference>
<feature type="domain" description="TGS" evidence="4">
    <location>
        <begin position="387"/>
        <end position="448"/>
    </location>
</feature>
<dbReference type="GO" id="GO:0005886">
    <property type="term" value="C:plasma membrane"/>
    <property type="evidence" value="ECO:0007669"/>
    <property type="project" value="TreeGrafter"/>
</dbReference>
<sequence>MRRITDILDKTQEYLTPGEQELIEKAYIFSAAVHQGQVRLSGEPYMTHPLEVAGILADMELDAASIATGLLHDTVEDTLTTLEQVEELFGKDVAFLVDGLTKISKITFSSQEERQAENFRKMILAMSADIRILMVRLADRTHNMRTLEFHTPDRQRYIAQETMELYAPLANRLGIYRMQVELEDIAFRYLDYEAYADLAKRISASREKRHQYTREVKRIIQEKIDEYGLKGVVEGRAKHFWSIHKKMHEQKIDFDEVYDLTAFRIILDSDKEKDCYEALSIVHALWIPVPRRFKDYIAMPKANNYRSLHTTVIGPYGQRVEIQIRTKEMHGWAEEGIAAHWRYKEKRALPGNDEEQIRKLRELLEVQQDLKNPREFMTNLKLALFPDEVYVFTPGGDVRSFPKGATPIDFAYSIHTDVGHSCIGAKVNRSIVPLKYELKNGDAVEIITQAGHHPSKDWLKYAVTSRARSKIKSWVKAEESKKSISLGRDLLEKEFRKNSLKLSSVIKSDEIRELYNELSINSQDDLFALVGYGRVSPKKVVHHFIHDEISVSERPPVESVAKKGKREDYQGILITGIEDIMVRFAHCCDPIPGDEIVGYITRGRGVAIHTANCELLPNLDAERFVDVSWSAKASQTYSVNMVVTCKDKKGILAEISSVISSLDVNISSARVDTSRDLRVNCFFRLDVTGLRQLNTLTSSIKQIKEVISVERVQKAREHSRQSD</sequence>
<protein>
    <submittedName>
        <fullName evidence="5">GTP pyrophosphokinase</fullName>
    </submittedName>
</protein>
<proteinExistence type="inferred from homology"/>
<dbReference type="InterPro" id="IPR045865">
    <property type="entry name" value="ACT-like_dom_sf"/>
</dbReference>
<dbReference type="InterPro" id="IPR045600">
    <property type="entry name" value="RelA/SpoT_AH_RIS"/>
</dbReference>
<dbReference type="GO" id="GO:0016301">
    <property type="term" value="F:kinase activity"/>
    <property type="evidence" value="ECO:0007669"/>
    <property type="project" value="UniProtKB-KW"/>
</dbReference>
<feature type="domain" description="HD" evidence="3">
    <location>
        <begin position="45"/>
        <end position="144"/>
    </location>
</feature>
<dbReference type="Pfam" id="PF19296">
    <property type="entry name" value="RelA_AH_RIS"/>
    <property type="match status" value="1"/>
</dbReference>
<dbReference type="FunFam" id="3.10.20.30:FF:000002">
    <property type="entry name" value="GTP pyrophosphokinase (RelA/SpoT)"/>
    <property type="match status" value="1"/>
</dbReference>
<dbReference type="InterPro" id="IPR004811">
    <property type="entry name" value="RelA/Spo_fam"/>
</dbReference>
<dbReference type="PROSITE" id="PS51831">
    <property type="entry name" value="HD"/>
    <property type="match status" value="1"/>
</dbReference>
<keyword evidence="6" id="KW-1185">Reference proteome</keyword>
<evidence type="ECO:0000259" key="4">
    <source>
        <dbReference type="PROSITE" id="PS51880"/>
    </source>
</evidence>
<dbReference type="InterPro" id="IPR003607">
    <property type="entry name" value="HD/PDEase_dom"/>
</dbReference>
<dbReference type="Pfam" id="PF13328">
    <property type="entry name" value="HD_4"/>
    <property type="match status" value="1"/>
</dbReference>
<dbReference type="PROSITE" id="PS51880">
    <property type="entry name" value="TGS"/>
    <property type="match status" value="1"/>
</dbReference>
<dbReference type="SUPFAM" id="SSF55021">
    <property type="entry name" value="ACT-like"/>
    <property type="match status" value="1"/>
</dbReference>
<dbReference type="CDD" id="cd05399">
    <property type="entry name" value="NT_Rel-Spo_like"/>
    <property type="match status" value="1"/>
</dbReference>
<dbReference type="SUPFAM" id="SSF81271">
    <property type="entry name" value="TGS-like"/>
    <property type="match status" value="1"/>
</dbReference>
<dbReference type="CDD" id="cd04876">
    <property type="entry name" value="ACT_RelA-SpoT"/>
    <property type="match status" value="1"/>
</dbReference>
<dbReference type="Pfam" id="PF02824">
    <property type="entry name" value="TGS"/>
    <property type="match status" value="1"/>
</dbReference>
<dbReference type="OrthoDB" id="9805041at2"/>
<dbReference type="EMBL" id="FOBS01000026">
    <property type="protein sequence ID" value="SEM61127.1"/>
    <property type="molecule type" value="Genomic_DNA"/>
</dbReference>
<dbReference type="SMART" id="SM00954">
    <property type="entry name" value="RelA_SpoT"/>
    <property type="match status" value="1"/>
</dbReference>
<dbReference type="Gene3D" id="3.30.460.10">
    <property type="entry name" value="Beta Polymerase, domain 2"/>
    <property type="match status" value="1"/>
</dbReference>
<evidence type="ECO:0000259" key="2">
    <source>
        <dbReference type="PROSITE" id="PS51671"/>
    </source>
</evidence>
<dbReference type="STRING" id="43775.SAMN04489760_12634"/>
<evidence type="ECO:0000313" key="6">
    <source>
        <dbReference type="Proteomes" id="UP000198744"/>
    </source>
</evidence>
<dbReference type="NCBIfam" id="TIGR00691">
    <property type="entry name" value="spoT_relA"/>
    <property type="match status" value="1"/>
</dbReference>
<dbReference type="InterPro" id="IPR006674">
    <property type="entry name" value="HD_domain"/>
</dbReference>
<reference evidence="5 6" key="1">
    <citation type="submission" date="2016-10" db="EMBL/GenBank/DDBJ databases">
        <authorList>
            <person name="de Groot N.N."/>
        </authorList>
    </citation>
    <scope>NUCLEOTIDE SEQUENCE [LARGE SCALE GENOMIC DNA]</scope>
    <source>
        <strain evidence="5 6">DSM 8423</strain>
    </source>
</reference>
<dbReference type="FunFam" id="1.10.3210.10:FF:000001">
    <property type="entry name" value="GTP pyrophosphokinase RelA"/>
    <property type="match status" value="1"/>
</dbReference>
<gene>
    <name evidence="5" type="ORF">SAMN04489760_12634</name>
</gene>
<dbReference type="InterPro" id="IPR004095">
    <property type="entry name" value="TGS"/>
</dbReference>
<name>A0A1H7ZUU2_9BACT</name>
<dbReference type="CDD" id="cd01668">
    <property type="entry name" value="TGS_RSH"/>
    <property type="match status" value="1"/>
</dbReference>
<dbReference type="GO" id="GO:0015949">
    <property type="term" value="P:nucleobase-containing small molecule interconversion"/>
    <property type="evidence" value="ECO:0007669"/>
    <property type="project" value="UniProtKB-ARBA"/>
</dbReference>
<dbReference type="GO" id="GO:0042594">
    <property type="term" value="P:response to starvation"/>
    <property type="evidence" value="ECO:0007669"/>
    <property type="project" value="TreeGrafter"/>
</dbReference>
<dbReference type="SMART" id="SM00471">
    <property type="entry name" value="HDc"/>
    <property type="match status" value="1"/>
</dbReference>
<dbReference type="GO" id="GO:0008893">
    <property type="term" value="F:guanosine-3',5'-bis(diphosphate) 3'-diphosphatase activity"/>
    <property type="evidence" value="ECO:0007669"/>
    <property type="project" value="TreeGrafter"/>
</dbReference>
<dbReference type="CDD" id="cd00077">
    <property type="entry name" value="HDc"/>
    <property type="match status" value="1"/>
</dbReference>
<comment type="function">
    <text evidence="1">In eubacteria ppGpp (guanosine 3'-diphosphate 5'-diphosphate) is a mediator of the stringent response that coordinates a variety of cellular activities in response to changes in nutritional abundance.</text>
</comment>
<dbReference type="SUPFAM" id="SSF109604">
    <property type="entry name" value="HD-domain/PDEase-like"/>
    <property type="match status" value="1"/>
</dbReference>
<dbReference type="SUPFAM" id="SSF81301">
    <property type="entry name" value="Nucleotidyltransferase"/>
    <property type="match status" value="1"/>
</dbReference>
<dbReference type="PROSITE" id="PS51671">
    <property type="entry name" value="ACT"/>
    <property type="match status" value="1"/>
</dbReference>
<feature type="domain" description="ACT" evidence="2">
    <location>
        <begin position="640"/>
        <end position="714"/>
    </location>
</feature>
<accession>A0A1H7ZUU2</accession>
<dbReference type="InterPro" id="IPR043519">
    <property type="entry name" value="NT_sf"/>
</dbReference>
<keyword evidence="5" id="KW-0808">Transferase</keyword>
<dbReference type="InterPro" id="IPR007685">
    <property type="entry name" value="RelA_SpoT"/>
</dbReference>
<dbReference type="InterPro" id="IPR012675">
    <property type="entry name" value="Beta-grasp_dom_sf"/>
</dbReference>
<dbReference type="FunFam" id="3.30.460.10:FF:000001">
    <property type="entry name" value="GTP pyrophosphokinase RelA"/>
    <property type="match status" value="1"/>
</dbReference>
<dbReference type="GO" id="GO:0008728">
    <property type="term" value="F:GTP diphosphokinase activity"/>
    <property type="evidence" value="ECO:0007669"/>
    <property type="project" value="TreeGrafter"/>
</dbReference>
<dbReference type="Gene3D" id="3.30.70.260">
    <property type="match status" value="1"/>
</dbReference>
<evidence type="ECO:0000256" key="1">
    <source>
        <dbReference type="RuleBase" id="RU003847"/>
    </source>
</evidence>
<organism evidence="5 6">
    <name type="scientific">Syntrophus gentianae</name>
    <dbReference type="NCBI Taxonomy" id="43775"/>
    <lineage>
        <taxon>Bacteria</taxon>
        <taxon>Pseudomonadati</taxon>
        <taxon>Thermodesulfobacteriota</taxon>
        <taxon>Syntrophia</taxon>
        <taxon>Syntrophales</taxon>
        <taxon>Syntrophaceae</taxon>
        <taxon>Syntrophus</taxon>
    </lineage>
</organism>
<keyword evidence="5" id="KW-0418">Kinase</keyword>
<dbReference type="Proteomes" id="UP000198744">
    <property type="component" value="Unassembled WGS sequence"/>
</dbReference>
<evidence type="ECO:0000259" key="3">
    <source>
        <dbReference type="PROSITE" id="PS51831"/>
    </source>
</evidence>
<dbReference type="InterPro" id="IPR033655">
    <property type="entry name" value="TGS_RelA/SpoT"/>
</dbReference>
<dbReference type="RefSeq" id="WP_093884341.1">
    <property type="nucleotide sequence ID" value="NZ_FOBS01000026.1"/>
</dbReference>
<comment type="similarity">
    <text evidence="1">Belongs to the relA/spoT family.</text>
</comment>
<dbReference type="Pfam" id="PF13291">
    <property type="entry name" value="ACT_4"/>
    <property type="match status" value="1"/>
</dbReference>
<dbReference type="Gene3D" id="3.10.20.30">
    <property type="match status" value="1"/>
</dbReference>
<dbReference type="PANTHER" id="PTHR21262">
    <property type="entry name" value="GUANOSINE-3',5'-BIS DIPHOSPHATE 3'-PYROPHOSPHOHYDROLASE"/>
    <property type="match status" value="1"/>
</dbReference>
<dbReference type="Gene3D" id="1.10.3210.10">
    <property type="entry name" value="Hypothetical protein af1432"/>
    <property type="match status" value="1"/>
</dbReference>
<dbReference type="PANTHER" id="PTHR21262:SF36">
    <property type="entry name" value="BIFUNCTIONAL (P)PPGPP SYNTHASE_HYDROLASE SPOT"/>
    <property type="match status" value="1"/>
</dbReference>
<dbReference type="InterPro" id="IPR002912">
    <property type="entry name" value="ACT_dom"/>
</dbReference>
<dbReference type="GO" id="GO:0015969">
    <property type="term" value="P:guanosine tetraphosphate metabolic process"/>
    <property type="evidence" value="ECO:0007669"/>
    <property type="project" value="InterPro"/>
</dbReference>
<dbReference type="Pfam" id="PF04607">
    <property type="entry name" value="RelA_SpoT"/>
    <property type="match status" value="1"/>
</dbReference>